<sequence>MALFRITRESPLSPAEAWRRLTDWERHGDVVPLTRVRLATPPPTGEGTVFVPRTGVGRFAFDDPMEVVAWEPPHGATAGRCRLEKRGTFVTGWAEIAVAPHGPGSRIVWQEEIRVRPLPERCDPLLARAGRLMFARAVNGLLTYGS</sequence>
<name>A0A3S2VJ62_9ACTN</name>
<reference evidence="1 2" key="1">
    <citation type="submission" date="2019-01" db="EMBL/GenBank/DDBJ databases">
        <title>Genome sequences of Streptomyces and Rhizobium isolates collected from root and soil.</title>
        <authorList>
            <person name="Chhettri S."/>
            <person name="Sevigny J.L."/>
            <person name="Sen A."/>
            <person name="Ennis N."/>
            <person name="Tisa L."/>
        </authorList>
    </citation>
    <scope>NUCLEOTIDE SEQUENCE [LARGE SCALE GENOMIC DNA]</scope>
    <source>
        <strain evidence="1 2">San01</strain>
    </source>
</reference>
<dbReference type="SUPFAM" id="SSF55961">
    <property type="entry name" value="Bet v1-like"/>
    <property type="match status" value="1"/>
</dbReference>
<dbReference type="Proteomes" id="UP000283128">
    <property type="component" value="Unassembled WGS sequence"/>
</dbReference>
<dbReference type="Gene3D" id="3.30.530.20">
    <property type="match status" value="1"/>
</dbReference>
<evidence type="ECO:0000313" key="2">
    <source>
        <dbReference type="Proteomes" id="UP000283128"/>
    </source>
</evidence>
<gene>
    <name evidence="1" type="ORF">EOT10_01755</name>
</gene>
<dbReference type="InterPro" id="IPR019587">
    <property type="entry name" value="Polyketide_cyclase/dehydratase"/>
</dbReference>
<comment type="caution">
    <text evidence="1">The sequence shown here is derived from an EMBL/GenBank/DDBJ whole genome shotgun (WGS) entry which is preliminary data.</text>
</comment>
<dbReference type="AlphaFoldDB" id="A0A3S2VJ62"/>
<organism evidence="1 2">
    <name type="scientific">Streptomyces antnestii</name>
    <dbReference type="NCBI Taxonomy" id="2494256"/>
    <lineage>
        <taxon>Bacteria</taxon>
        <taxon>Bacillati</taxon>
        <taxon>Actinomycetota</taxon>
        <taxon>Actinomycetes</taxon>
        <taxon>Kitasatosporales</taxon>
        <taxon>Streptomycetaceae</taxon>
        <taxon>Streptomyces</taxon>
    </lineage>
</organism>
<dbReference type="Pfam" id="PF10604">
    <property type="entry name" value="Polyketide_cyc2"/>
    <property type="match status" value="1"/>
</dbReference>
<dbReference type="RefSeq" id="WP_127826216.1">
    <property type="nucleotide sequence ID" value="NZ_RZYA01000001.1"/>
</dbReference>
<evidence type="ECO:0000313" key="1">
    <source>
        <dbReference type="EMBL" id="RVU28630.1"/>
    </source>
</evidence>
<protein>
    <submittedName>
        <fullName evidence="1">SRPBCC family protein</fullName>
    </submittedName>
</protein>
<dbReference type="InterPro" id="IPR023393">
    <property type="entry name" value="START-like_dom_sf"/>
</dbReference>
<proteinExistence type="predicted"/>
<accession>A0A3S2VJ62</accession>
<dbReference type="OrthoDB" id="4823586at2"/>
<keyword evidence="2" id="KW-1185">Reference proteome</keyword>
<dbReference type="EMBL" id="RZYA01000001">
    <property type="protein sequence ID" value="RVU28630.1"/>
    <property type="molecule type" value="Genomic_DNA"/>
</dbReference>